<dbReference type="Proteomes" id="UP001223547">
    <property type="component" value="Unassembled WGS sequence"/>
</dbReference>
<organism evidence="1 2">
    <name type="scientific">Marinobacter albus</name>
    <dbReference type="NCBI Taxonomy" id="3030833"/>
    <lineage>
        <taxon>Bacteria</taxon>
        <taxon>Pseudomonadati</taxon>
        <taxon>Pseudomonadota</taxon>
        <taxon>Gammaproteobacteria</taxon>
        <taxon>Pseudomonadales</taxon>
        <taxon>Marinobacteraceae</taxon>
        <taxon>Marinobacter</taxon>
    </lineage>
</organism>
<comment type="caution">
    <text evidence="1">The sequence shown here is derived from an EMBL/GenBank/DDBJ whole genome shotgun (WGS) entry which is preliminary data.</text>
</comment>
<dbReference type="RefSeq" id="WP_285368176.1">
    <property type="nucleotide sequence ID" value="NZ_JASSQD010000001.1"/>
</dbReference>
<accession>A0ABT7HCF9</accession>
<sequence length="666" mass="73231">MHLIKGKEDIVTLSGSNPDASASVAAFDKALEQLALTHQSNPLAPNTEVLESALQVMAAPGGLDALYDRVPAMEAKGVFANSDWNQPAILRPALAVRTLRQGAPAYTVIEALSELRLLAVAMGDYLHPGISAEQARNFLAQVTALNLDLLSGQMSEADRERPQGLGHIVNSLYQFLLNRLGYESILDSLVDEVRRLLAQRPIQTDSIKQMVSQIAKCLFDPAIETSGMHKAARLVSALFGPTPGCRDDPGLAVYGERLEAMDDAALFEEAKGFASGMQETGMVSPYHPMLLRQLREHRDDLLPLALGLSITGNDVLQCYRQIVHELIDEVIHPETCQAVYGLAMFLERGSLFTPPVAAGLWRQLELKLCKTAADKLSTVFGDAHPPRVYLLAGVLSLLGQPLGVGQGNNPTCQSVIGLSMWSFNDADFLLQLLAWAARDDDVVMRFEGQTINSQRLEAGLAKEPPTDVDPVSLILIPHLDRVYGEMGRLCGVRDDDLHRWINPEMYGWWVGHGFLSVTSRETGKIHDYEGFIRHFYACYHPYYNGNIPVIHPQPAGIAVTDSGGRLVGRHAITIIRVNLDRDGLMRLYFFNPNNDSGQDWGQGINCSTQSNGERYGEASLPFAEFASRLCVFHYDTREVGDVSLVPETDIVRATELGRTSWAAGYE</sequence>
<reference evidence="1 2" key="1">
    <citation type="submission" date="2023-05" db="EMBL/GenBank/DDBJ databases">
        <title>Marinobacter albus sp. nov., a marine bacterium isolated from sand in a coastal intertidal zone of huludao.</title>
        <authorList>
            <person name="Deng T."/>
        </authorList>
    </citation>
    <scope>NUCLEOTIDE SEQUENCE [LARGE SCALE GENOMIC DNA]</scope>
    <source>
        <strain evidence="1 2">M216</strain>
    </source>
</reference>
<dbReference type="EMBL" id="JASSQD010000001">
    <property type="protein sequence ID" value="MDK9558059.1"/>
    <property type="molecule type" value="Genomic_DNA"/>
</dbReference>
<evidence type="ECO:0000313" key="1">
    <source>
        <dbReference type="EMBL" id="MDK9558059.1"/>
    </source>
</evidence>
<protein>
    <submittedName>
        <fullName evidence="1">Uncharacterized protein</fullName>
    </submittedName>
</protein>
<evidence type="ECO:0000313" key="2">
    <source>
        <dbReference type="Proteomes" id="UP001223547"/>
    </source>
</evidence>
<keyword evidence="2" id="KW-1185">Reference proteome</keyword>
<gene>
    <name evidence="1" type="ORF">QQF73_10535</name>
</gene>
<proteinExistence type="predicted"/>
<name>A0ABT7HCF9_9GAMM</name>